<dbReference type="AlphaFoldDB" id="Q4JFB4"/>
<name>Q4JFB4_STAAU</name>
<dbReference type="NCBIfam" id="NF047346">
    <property type="entry name" value="SCCmet_ssDNA"/>
    <property type="match status" value="1"/>
</dbReference>
<dbReference type="EMBL" id="AB425823">
    <property type="protein sequence ID" value="BAG84198.1"/>
    <property type="molecule type" value="Genomic_DNA"/>
</dbReference>
<reference evidence="1" key="2">
    <citation type="journal article" date="2005" name="J. Clin. Microbiol.">
        <title>Dissemination of methicillin-resistant staphylococci among healthy Japanese children.</title>
        <authorList>
            <person name="Hisata K."/>
            <person name="Kuwahara-Arai K."/>
            <person name="Yamanoto M."/>
            <person name="Ito T."/>
            <person name="Nakatomi Y."/>
            <person name="Cui L."/>
            <person name="Baba T."/>
            <person name="Terasawa M."/>
            <person name="Sotozono C."/>
            <person name="Kinoshita S."/>
            <person name="Ymashiro Y."/>
            <person name="Hiramatsu K."/>
        </authorList>
    </citation>
    <scope>NUCLEOTIDE SEQUENCE</scope>
    <source>
        <strain evidence="1">JCSC 3063</strain>
    </source>
</reference>
<dbReference type="EMBL" id="AB127982">
    <property type="protein sequence ID" value="BAE06277.1"/>
    <property type="molecule type" value="Genomic_DNA"/>
</dbReference>
<evidence type="ECO:0000313" key="2">
    <source>
        <dbReference type="EMBL" id="BAG84198.1"/>
    </source>
</evidence>
<reference evidence="3 4" key="4">
    <citation type="submission" date="2018-06" db="EMBL/GenBank/DDBJ databases">
        <authorList>
            <consortium name="Pathogen Informatics"/>
            <person name="Doyle S."/>
        </authorList>
    </citation>
    <scope>NUCLEOTIDE SEQUENCE [LARGE SCALE GENOMIC DNA]</scope>
    <source>
        <strain evidence="3 4">NCTC10702</strain>
    </source>
</reference>
<reference evidence="1" key="1">
    <citation type="submission" date="2003-12" db="EMBL/GenBank/DDBJ databases">
        <authorList>
            <person name="Xue M.X."/>
            <person name="Ito T."/>
            <person name="Hiramatsu K."/>
        </authorList>
    </citation>
    <scope>NUCLEOTIDE SEQUENCE</scope>
    <source>
        <strain evidence="1">JCSC 3063</strain>
    </source>
</reference>
<organism evidence="1">
    <name type="scientific">Staphylococcus aureus</name>
    <dbReference type="NCBI Taxonomy" id="1280"/>
    <lineage>
        <taxon>Bacteria</taxon>
        <taxon>Bacillati</taxon>
        <taxon>Bacillota</taxon>
        <taxon>Bacilli</taxon>
        <taxon>Bacillales</taxon>
        <taxon>Staphylococcaceae</taxon>
        <taxon>Staphylococcus</taxon>
    </lineage>
</organism>
<evidence type="ECO:0000313" key="1">
    <source>
        <dbReference type="EMBL" id="BAE06277.1"/>
    </source>
</evidence>
<dbReference type="EMBL" id="UHBY01000003">
    <property type="protein sequence ID" value="SUL30468.1"/>
    <property type="molecule type" value="Genomic_DNA"/>
</dbReference>
<dbReference type="RefSeq" id="WP_001573626.1">
    <property type="nucleotide sequence ID" value="NZ_CP029653.1"/>
</dbReference>
<evidence type="ECO:0000313" key="4">
    <source>
        <dbReference type="Proteomes" id="UP000254116"/>
    </source>
</evidence>
<proteinExistence type="predicted"/>
<sequence>MRKKSYKQNMLYEAAKTLTKYIQPNVEYEFNDLKIEILKTPEFENIQIPTNDQREAGRRYSYWVKKCPDANVIIHNRKSNGHLVYRKTGPTLYNNSNPSKGGDC</sequence>
<dbReference type="PATRIC" id="fig|1280.3603.peg.2015"/>
<gene>
    <name evidence="3" type="ORF">NCTC10702_00198</name>
</gene>
<evidence type="ECO:0000313" key="3">
    <source>
        <dbReference type="EMBL" id="SUL30468.1"/>
    </source>
</evidence>
<dbReference type="Proteomes" id="UP000254116">
    <property type="component" value="Unassembled WGS sequence"/>
</dbReference>
<reference evidence="2" key="3">
    <citation type="journal article" date="2009" name="J. Antimicrob. Chemother.">
        <title>Genetic diversity of methicillin-resistant Staphylococcus aureus carrying type IV SCCmec in Orebro County and the western region of Sweden.</title>
        <authorList>
            <person name="Berglund C."/>
            <person name="Ito T."/>
            <person name="Ma X.X."/>
            <person name="Ikeda M."/>
            <person name="Watanabe S."/>
            <person name="Soderquist B."/>
            <person name="Hiramatsu K."/>
        </authorList>
    </citation>
    <scope>NUCLEOTIDE SEQUENCE</scope>
    <source>
        <strain evidence="2">JCSC6668</strain>
    </source>
</reference>
<accession>Q4JFB4</accession>
<protein>
    <submittedName>
        <fullName evidence="3">Domain of uncharacterized function (DUF1413)</fullName>
    </submittedName>
</protein>